<dbReference type="AlphaFoldDB" id="A0A7U9DSJ1"/>
<sequence>MGARSSAQVRTAEISSHRTDMSSSGLAEAIPSGSWLRSRFLLT</sequence>
<organism evidence="2 3">
    <name type="scientific">Streptomyces lividans 1326</name>
    <dbReference type="NCBI Taxonomy" id="1200984"/>
    <lineage>
        <taxon>Bacteria</taxon>
        <taxon>Bacillati</taxon>
        <taxon>Actinomycetota</taxon>
        <taxon>Actinomycetes</taxon>
        <taxon>Kitasatosporales</taxon>
        <taxon>Streptomycetaceae</taxon>
        <taxon>Streptomyces</taxon>
    </lineage>
</organism>
<protein>
    <submittedName>
        <fullName evidence="2">Uncharacterized protein</fullName>
    </submittedName>
</protein>
<reference evidence="3" key="1">
    <citation type="journal article" date="2013" name="Genome Biol. Evol.">
        <title>The genome sequence of Streptomyces lividans 66 reveals a novel tRNA-dependent peptide biosynthetic system within a metal-related genomic island.</title>
        <authorList>
            <person name="Cruz-Morales P."/>
            <person name="Vijgenboom E."/>
            <person name="Iruegas-Bocardo F."/>
            <person name="Girard G."/>
            <person name="Yanez-Guerra L.A."/>
            <person name="Ramos-Aboites H.E."/>
            <person name="Pernodet J.L."/>
            <person name="Anne J."/>
            <person name="van Wezel G.P."/>
            <person name="Barona-Gomez F."/>
        </authorList>
    </citation>
    <scope>NUCLEOTIDE SEQUENCE [LARGE SCALE GENOMIC DNA]</scope>
    <source>
        <strain evidence="3">1326</strain>
    </source>
</reference>
<name>A0A7U9DSJ1_STRLI</name>
<evidence type="ECO:0000256" key="1">
    <source>
        <dbReference type="SAM" id="MobiDB-lite"/>
    </source>
</evidence>
<gene>
    <name evidence="2" type="ORF">SLI_4601</name>
</gene>
<proteinExistence type="predicted"/>
<accession>A0A7U9DSJ1</accession>
<dbReference type="Proteomes" id="UP000014062">
    <property type="component" value="Chromosome"/>
</dbReference>
<evidence type="ECO:0000313" key="3">
    <source>
        <dbReference type="Proteomes" id="UP000014062"/>
    </source>
</evidence>
<evidence type="ECO:0000313" key="2">
    <source>
        <dbReference type="EMBL" id="EOY49309.1"/>
    </source>
</evidence>
<dbReference type="EMBL" id="CM001889">
    <property type="protein sequence ID" value="EOY49309.1"/>
    <property type="molecule type" value="Genomic_DNA"/>
</dbReference>
<feature type="region of interest" description="Disordered" evidence="1">
    <location>
        <begin position="1"/>
        <end position="28"/>
    </location>
</feature>